<evidence type="ECO:0000256" key="2">
    <source>
        <dbReference type="ARBA" id="ARBA00007474"/>
    </source>
</evidence>
<dbReference type="Proteomes" id="UP001066276">
    <property type="component" value="Chromosome 3_2"/>
</dbReference>
<feature type="compositionally biased region" description="Acidic residues" evidence="11">
    <location>
        <begin position="385"/>
        <end position="410"/>
    </location>
</feature>
<feature type="region of interest" description="Disordered" evidence="11">
    <location>
        <begin position="344"/>
        <end position="422"/>
    </location>
</feature>
<evidence type="ECO:0000256" key="5">
    <source>
        <dbReference type="ARBA" id="ARBA00022968"/>
    </source>
</evidence>
<dbReference type="AlphaFoldDB" id="A0AAV7TRC9"/>
<accession>A0AAV7TRC9</accession>
<evidence type="ECO:0000256" key="7">
    <source>
        <dbReference type="ARBA" id="ARBA00023054"/>
    </source>
</evidence>
<keyword evidence="5" id="KW-0735">Signal-anchor</keyword>
<name>A0AAV7TRC9_PLEWA</name>
<feature type="coiled-coil region" evidence="10">
    <location>
        <begin position="46"/>
        <end position="168"/>
    </location>
</feature>
<evidence type="ECO:0000256" key="3">
    <source>
        <dbReference type="ARBA" id="ARBA00016211"/>
    </source>
</evidence>
<evidence type="ECO:0000313" key="12">
    <source>
        <dbReference type="EMBL" id="KAJ1179163.1"/>
    </source>
</evidence>
<dbReference type="PANTHER" id="PTHR15896:SF7">
    <property type="entry name" value="PROTEIN GOLM2"/>
    <property type="match status" value="1"/>
</dbReference>
<evidence type="ECO:0000256" key="9">
    <source>
        <dbReference type="ARBA" id="ARBA00030486"/>
    </source>
</evidence>
<protein>
    <recommendedName>
        <fullName evidence="3">Protein GOLM2</fullName>
    </recommendedName>
    <alternativeName>
        <fullName evidence="9">Golgi membrane protein 2</fullName>
    </alternativeName>
</protein>
<evidence type="ECO:0000256" key="6">
    <source>
        <dbReference type="ARBA" id="ARBA00022989"/>
    </source>
</evidence>
<evidence type="ECO:0000313" key="13">
    <source>
        <dbReference type="Proteomes" id="UP001066276"/>
    </source>
</evidence>
<comment type="subcellular location">
    <subcellularLocation>
        <location evidence="1">Membrane</location>
        <topology evidence="1">Single-pass type II membrane protein</topology>
    </subcellularLocation>
</comment>
<keyword evidence="13" id="KW-1185">Reference proteome</keyword>
<keyword evidence="6" id="KW-1133">Transmembrane helix</keyword>
<dbReference type="InterPro" id="IPR026139">
    <property type="entry name" value="GOLM1/CASC4"/>
</dbReference>
<evidence type="ECO:0000256" key="8">
    <source>
        <dbReference type="ARBA" id="ARBA00023136"/>
    </source>
</evidence>
<evidence type="ECO:0000256" key="1">
    <source>
        <dbReference type="ARBA" id="ARBA00004606"/>
    </source>
</evidence>
<evidence type="ECO:0000256" key="10">
    <source>
        <dbReference type="SAM" id="Coils"/>
    </source>
</evidence>
<keyword evidence="4" id="KW-0812">Transmembrane</keyword>
<evidence type="ECO:0000256" key="11">
    <source>
        <dbReference type="SAM" id="MobiDB-lite"/>
    </source>
</evidence>
<reference evidence="12" key="1">
    <citation type="journal article" date="2022" name="bioRxiv">
        <title>Sequencing and chromosome-scale assembly of the giantPleurodeles waltlgenome.</title>
        <authorList>
            <person name="Brown T."/>
            <person name="Elewa A."/>
            <person name="Iarovenko S."/>
            <person name="Subramanian E."/>
            <person name="Araus A.J."/>
            <person name="Petzold A."/>
            <person name="Susuki M."/>
            <person name="Suzuki K.-i.T."/>
            <person name="Hayashi T."/>
            <person name="Toyoda A."/>
            <person name="Oliveira C."/>
            <person name="Osipova E."/>
            <person name="Leigh N.D."/>
            <person name="Simon A."/>
            <person name="Yun M.H."/>
        </authorList>
    </citation>
    <scope>NUCLEOTIDE SEQUENCE</scope>
    <source>
        <strain evidence="12">20211129_DDA</strain>
        <tissue evidence="12">Liver</tissue>
    </source>
</reference>
<keyword evidence="8" id="KW-0472">Membrane</keyword>
<dbReference type="GO" id="GO:0016020">
    <property type="term" value="C:membrane"/>
    <property type="evidence" value="ECO:0007669"/>
    <property type="project" value="UniProtKB-SubCell"/>
</dbReference>
<gene>
    <name evidence="12" type="ORF">NDU88_004399</name>
</gene>
<evidence type="ECO:0000256" key="4">
    <source>
        <dbReference type="ARBA" id="ARBA00022692"/>
    </source>
</evidence>
<dbReference type="PRINTS" id="PR02084">
    <property type="entry name" value="GOLM1CASC4"/>
</dbReference>
<proteinExistence type="inferred from homology"/>
<dbReference type="PANTHER" id="PTHR15896">
    <property type="entry name" value="GOLGI PHOSPHOPROTEIN 2/GP73-RELATED"/>
    <property type="match status" value="1"/>
</dbReference>
<feature type="compositionally biased region" description="Basic and acidic residues" evidence="11">
    <location>
        <begin position="411"/>
        <end position="422"/>
    </location>
</feature>
<sequence length="422" mass="47564">MAGFGAPRRGPRLPQSVLLVLLALLGLLAFNYWSVRGRQAELASELGALQAQAERTEVARLRLERRNSELVLLVEEHRAEARREREQRGGLEQRLWGSQDRHIGMQKNMSRLMADIAHLKEQLADLNQAFLQREDQLHELQTNNTYLLNKLEKESLECGEQIKELKAHYEARVGKLLEEADQGLPEKPVGQLDSSKENGLDLEEISKNKSNKDAIENLNIMVEDTSKVHMQNMKEAVNPGESDAGMPELEENGAANVEDFPTALKKPLHLAPEVVLNISNIHPQDSKLVPGADMAFELKPEVGNPANTPQLQPLEMQNKRHMESSLKELFPKKRSTHFQNLKQSRFFDENESPVDPQHGSKVADYNGDDGNVGEYEADKQAELAYNEEEDGDGGEEDVQDDEERDAQEDPADYRKDSVNDVL</sequence>
<dbReference type="EMBL" id="JANPWB010000006">
    <property type="protein sequence ID" value="KAJ1179163.1"/>
    <property type="molecule type" value="Genomic_DNA"/>
</dbReference>
<comment type="similarity">
    <text evidence="2">Belongs to the GOLM family.</text>
</comment>
<organism evidence="12 13">
    <name type="scientific">Pleurodeles waltl</name>
    <name type="common">Iberian ribbed newt</name>
    <dbReference type="NCBI Taxonomy" id="8319"/>
    <lineage>
        <taxon>Eukaryota</taxon>
        <taxon>Metazoa</taxon>
        <taxon>Chordata</taxon>
        <taxon>Craniata</taxon>
        <taxon>Vertebrata</taxon>
        <taxon>Euteleostomi</taxon>
        <taxon>Amphibia</taxon>
        <taxon>Batrachia</taxon>
        <taxon>Caudata</taxon>
        <taxon>Salamandroidea</taxon>
        <taxon>Salamandridae</taxon>
        <taxon>Pleurodelinae</taxon>
        <taxon>Pleurodeles</taxon>
    </lineage>
</organism>
<keyword evidence="7 10" id="KW-0175">Coiled coil</keyword>
<comment type="caution">
    <text evidence="12">The sequence shown here is derived from an EMBL/GenBank/DDBJ whole genome shotgun (WGS) entry which is preliminary data.</text>
</comment>